<sequence length="359" mass="39686">MAARTSVKITRKSNSFGPRFANRGRGGAVSARGGGVSGTAFNSRAQGLYDPRDPTDRPRNRMRSTSDEGDLIGEGGWTISPSGRHAWNNSSDTASSVSYAAEESSRKSESSTMPEWMEDGEDQDKGEFGDDTTSGTGSFDEHGRFQKKHHGHPVDIPEAKTSNVNRDLFVIERDIQHSTSIDDYNLVSSVERNAASQHMSGQCNSSSAQTHILNNEAETSRGGYSNVLCRAEAVGYHPSVPTQQTVSTASAIAPNTINQRTAQFFYIDPTKQERGPFEKMQMESWYKRGYFTDALEVRRHFETKYQTLGELIQLNGKLTPFDFKEEAPSQQPPVPPVFSNPSAQTFSCTFSVRNWNSVE</sequence>
<feature type="domain" description="GYF" evidence="2">
    <location>
        <begin position="261"/>
        <end position="309"/>
    </location>
</feature>
<dbReference type="Gene3D" id="3.30.1490.40">
    <property type="match status" value="1"/>
</dbReference>
<reference evidence="3" key="1">
    <citation type="submission" date="2021-06" db="EMBL/GenBank/DDBJ databases">
        <title>Parelaphostrongylus tenuis whole genome reference sequence.</title>
        <authorList>
            <person name="Garwood T.J."/>
            <person name="Larsen P.A."/>
            <person name="Fountain-Jones N.M."/>
            <person name="Garbe J.R."/>
            <person name="Macchietto M.G."/>
            <person name="Kania S.A."/>
            <person name="Gerhold R.W."/>
            <person name="Richards J.E."/>
            <person name="Wolf T.M."/>
        </authorList>
    </citation>
    <scope>NUCLEOTIDE SEQUENCE</scope>
    <source>
        <strain evidence="3">MNPRO001-30</strain>
        <tissue evidence="3">Meninges</tissue>
    </source>
</reference>
<evidence type="ECO:0000313" key="4">
    <source>
        <dbReference type="Proteomes" id="UP001196413"/>
    </source>
</evidence>
<proteinExistence type="predicted"/>
<evidence type="ECO:0000259" key="2">
    <source>
        <dbReference type="PROSITE" id="PS50829"/>
    </source>
</evidence>
<dbReference type="SMART" id="SM00444">
    <property type="entry name" value="GYF"/>
    <property type="match status" value="1"/>
</dbReference>
<dbReference type="PROSITE" id="PS50829">
    <property type="entry name" value="GYF"/>
    <property type="match status" value="1"/>
</dbReference>
<dbReference type="Pfam" id="PF02213">
    <property type="entry name" value="GYF"/>
    <property type="match status" value="1"/>
</dbReference>
<comment type="caution">
    <text evidence="3">The sequence shown here is derived from an EMBL/GenBank/DDBJ whole genome shotgun (WGS) entry which is preliminary data.</text>
</comment>
<accession>A0AAD5WHT6</accession>
<feature type="compositionally biased region" description="Gly residues" evidence="1">
    <location>
        <begin position="24"/>
        <end position="37"/>
    </location>
</feature>
<keyword evidence="4" id="KW-1185">Reference proteome</keyword>
<feature type="compositionally biased region" description="Basic and acidic residues" evidence="1">
    <location>
        <begin position="50"/>
        <end position="59"/>
    </location>
</feature>
<dbReference type="InterPro" id="IPR035445">
    <property type="entry name" value="GYF-like_dom_sf"/>
</dbReference>
<dbReference type="SUPFAM" id="SSF55277">
    <property type="entry name" value="GYF domain"/>
    <property type="match status" value="1"/>
</dbReference>
<dbReference type="AlphaFoldDB" id="A0AAD5WHT6"/>
<name>A0AAD5WHT6_PARTN</name>
<feature type="region of interest" description="Disordered" evidence="1">
    <location>
        <begin position="1"/>
        <end position="159"/>
    </location>
</feature>
<dbReference type="EMBL" id="JAHQIW010006717">
    <property type="protein sequence ID" value="KAJ1370043.1"/>
    <property type="molecule type" value="Genomic_DNA"/>
</dbReference>
<evidence type="ECO:0000313" key="3">
    <source>
        <dbReference type="EMBL" id="KAJ1370043.1"/>
    </source>
</evidence>
<protein>
    <recommendedName>
        <fullName evidence="2">GYF domain-containing protein</fullName>
    </recommendedName>
</protein>
<dbReference type="InterPro" id="IPR003169">
    <property type="entry name" value="GYF"/>
</dbReference>
<evidence type="ECO:0000256" key="1">
    <source>
        <dbReference type="SAM" id="MobiDB-lite"/>
    </source>
</evidence>
<organism evidence="3 4">
    <name type="scientific">Parelaphostrongylus tenuis</name>
    <name type="common">Meningeal worm</name>
    <dbReference type="NCBI Taxonomy" id="148309"/>
    <lineage>
        <taxon>Eukaryota</taxon>
        <taxon>Metazoa</taxon>
        <taxon>Ecdysozoa</taxon>
        <taxon>Nematoda</taxon>
        <taxon>Chromadorea</taxon>
        <taxon>Rhabditida</taxon>
        <taxon>Rhabditina</taxon>
        <taxon>Rhabditomorpha</taxon>
        <taxon>Strongyloidea</taxon>
        <taxon>Metastrongylidae</taxon>
        <taxon>Parelaphostrongylus</taxon>
    </lineage>
</organism>
<gene>
    <name evidence="3" type="ORF">KIN20_031675</name>
</gene>
<dbReference type="Proteomes" id="UP001196413">
    <property type="component" value="Unassembled WGS sequence"/>
</dbReference>